<dbReference type="Gene3D" id="3.40.50.1820">
    <property type="entry name" value="alpha/beta hydrolase"/>
    <property type="match status" value="1"/>
</dbReference>
<comment type="caution">
    <text evidence="6">The sequence shown here is derived from an EMBL/GenBank/DDBJ whole genome shotgun (WGS) entry which is preliminary data.</text>
</comment>
<dbReference type="InterPro" id="IPR002168">
    <property type="entry name" value="Lipase_GDXG_HIS_AS"/>
</dbReference>
<dbReference type="InterPro" id="IPR033140">
    <property type="entry name" value="Lipase_GDXG_put_SER_AS"/>
</dbReference>
<dbReference type="InterPro" id="IPR013094">
    <property type="entry name" value="AB_hydrolase_3"/>
</dbReference>
<evidence type="ECO:0000256" key="3">
    <source>
        <dbReference type="PROSITE-ProRule" id="PRU10038"/>
    </source>
</evidence>
<keyword evidence="4" id="KW-0472">Membrane</keyword>
<keyword evidence="2 6" id="KW-0378">Hydrolase</keyword>
<dbReference type="InterPro" id="IPR050300">
    <property type="entry name" value="GDXG_lipolytic_enzyme"/>
</dbReference>
<keyword evidence="7" id="KW-1185">Reference proteome</keyword>
<dbReference type="Pfam" id="PF07859">
    <property type="entry name" value="Abhydrolase_3"/>
    <property type="match status" value="1"/>
</dbReference>
<dbReference type="PANTHER" id="PTHR48081:SF8">
    <property type="entry name" value="ALPHA_BETA HYDROLASE FOLD-3 DOMAIN-CONTAINING PROTEIN-RELATED"/>
    <property type="match status" value="1"/>
</dbReference>
<gene>
    <name evidence="6" type="ORF">BDV95DRAFT_629466</name>
</gene>
<dbReference type="SUPFAM" id="SSF53474">
    <property type="entry name" value="alpha/beta-Hydrolases"/>
    <property type="match status" value="1"/>
</dbReference>
<feature type="domain" description="Alpha/beta hydrolase fold-3" evidence="5">
    <location>
        <begin position="137"/>
        <end position="359"/>
    </location>
</feature>
<evidence type="ECO:0000259" key="5">
    <source>
        <dbReference type="Pfam" id="PF07859"/>
    </source>
</evidence>
<feature type="active site" evidence="3">
    <location>
        <position position="223"/>
    </location>
</feature>
<protein>
    <submittedName>
        <fullName evidence="6">Alpha/Beta hydrolase protein</fullName>
    </submittedName>
</protein>
<dbReference type="AlphaFoldDB" id="A0A7C8M6T2"/>
<dbReference type="OrthoDB" id="2152029at2759"/>
<name>A0A7C8M6T2_9PLEO</name>
<evidence type="ECO:0000256" key="1">
    <source>
        <dbReference type="ARBA" id="ARBA00010515"/>
    </source>
</evidence>
<reference evidence="6 7" key="1">
    <citation type="submission" date="2020-01" db="EMBL/GenBank/DDBJ databases">
        <authorList>
            <consortium name="DOE Joint Genome Institute"/>
            <person name="Haridas S."/>
            <person name="Albert R."/>
            <person name="Binder M."/>
            <person name="Bloem J."/>
            <person name="Labutti K."/>
            <person name="Salamov A."/>
            <person name="Andreopoulos B."/>
            <person name="Baker S.E."/>
            <person name="Barry K."/>
            <person name="Bills G."/>
            <person name="Bluhm B.H."/>
            <person name="Cannon C."/>
            <person name="Castanera R."/>
            <person name="Culley D.E."/>
            <person name="Daum C."/>
            <person name="Ezra D."/>
            <person name="Gonzalez J.B."/>
            <person name="Henrissat B."/>
            <person name="Kuo A."/>
            <person name="Liang C."/>
            <person name="Lipzen A."/>
            <person name="Lutzoni F."/>
            <person name="Magnuson J."/>
            <person name="Mondo S."/>
            <person name="Nolan M."/>
            <person name="Ohm R."/>
            <person name="Pangilinan J."/>
            <person name="Park H.-J.H."/>
            <person name="Ramirez L."/>
            <person name="Alfaro M."/>
            <person name="Sun H."/>
            <person name="Tritt A."/>
            <person name="Yoshinaga Y."/>
            <person name="Zwiers L.-H.L."/>
            <person name="Turgeon B.G."/>
            <person name="Goodwin S.B."/>
            <person name="Spatafora J.W."/>
            <person name="Crous P.W."/>
            <person name="Grigoriev I.V."/>
        </authorList>
    </citation>
    <scope>NUCLEOTIDE SEQUENCE [LARGE SCALE GENOMIC DNA]</scope>
    <source>
        <strain evidence="6 7">CBS 611.86</strain>
    </source>
</reference>
<dbReference type="GO" id="GO:0016787">
    <property type="term" value="F:hydrolase activity"/>
    <property type="evidence" value="ECO:0007669"/>
    <property type="project" value="UniProtKB-KW"/>
</dbReference>
<sequence length="389" mass="42301">MPLLDYPPLRTLYGLSALALFILRLPFLVLQYALPSLRQHRSYTFRQALGVRALSAAVYHQSVLHIKTPLPLTPGAEKHRFIVVKPANAAYYKGSLADEKTRPVDIGATWYNAPLTAWKTGDADGDAHAHNDKTLVVLHIHGGGFVVADGRTTASGPFASSLLHHTPATHILTPQYRLSTLPASSSPSSHAFPAALQDSLTAYLYLLHTLHIPPSRIILSGDSAGGNLAIALLRYIATYGSALAIPAPSAAWLWSPWTAPVRNSRAEMHANANFATDYLPHNFVAWGSSAYAGVGGQQALASPWVSAEGHAFRTGVPLWVNVGGKEVLYFDGVKWVEEMRDAGNDVTLDVEERAVHDILLFPAWVGFGEEARACARRAGEWVRRVRKAE</sequence>
<comment type="similarity">
    <text evidence="1">Belongs to the 'GDXG' lipolytic enzyme family.</text>
</comment>
<evidence type="ECO:0000256" key="2">
    <source>
        <dbReference type="ARBA" id="ARBA00022801"/>
    </source>
</evidence>
<dbReference type="Proteomes" id="UP000481861">
    <property type="component" value="Unassembled WGS sequence"/>
</dbReference>
<proteinExistence type="inferred from homology"/>
<evidence type="ECO:0000313" key="6">
    <source>
        <dbReference type="EMBL" id="KAF2870256.1"/>
    </source>
</evidence>
<dbReference type="EMBL" id="JAADJZ010000014">
    <property type="protein sequence ID" value="KAF2870256.1"/>
    <property type="molecule type" value="Genomic_DNA"/>
</dbReference>
<organism evidence="6 7">
    <name type="scientific">Massariosphaeria phaeospora</name>
    <dbReference type="NCBI Taxonomy" id="100035"/>
    <lineage>
        <taxon>Eukaryota</taxon>
        <taxon>Fungi</taxon>
        <taxon>Dikarya</taxon>
        <taxon>Ascomycota</taxon>
        <taxon>Pezizomycotina</taxon>
        <taxon>Dothideomycetes</taxon>
        <taxon>Pleosporomycetidae</taxon>
        <taxon>Pleosporales</taxon>
        <taxon>Pleosporales incertae sedis</taxon>
        <taxon>Massariosphaeria</taxon>
    </lineage>
</organism>
<keyword evidence="4" id="KW-0812">Transmembrane</keyword>
<evidence type="ECO:0000313" key="7">
    <source>
        <dbReference type="Proteomes" id="UP000481861"/>
    </source>
</evidence>
<dbReference type="InterPro" id="IPR029058">
    <property type="entry name" value="AB_hydrolase_fold"/>
</dbReference>
<evidence type="ECO:0000256" key="4">
    <source>
        <dbReference type="SAM" id="Phobius"/>
    </source>
</evidence>
<dbReference type="PROSITE" id="PS01173">
    <property type="entry name" value="LIPASE_GDXG_HIS"/>
    <property type="match status" value="1"/>
</dbReference>
<accession>A0A7C8M6T2</accession>
<dbReference type="PANTHER" id="PTHR48081">
    <property type="entry name" value="AB HYDROLASE SUPERFAMILY PROTEIN C4A8.06C"/>
    <property type="match status" value="1"/>
</dbReference>
<feature type="transmembrane region" description="Helical" evidence="4">
    <location>
        <begin position="12"/>
        <end position="34"/>
    </location>
</feature>
<dbReference type="PROSITE" id="PS01174">
    <property type="entry name" value="LIPASE_GDXG_SER"/>
    <property type="match status" value="1"/>
</dbReference>
<keyword evidence="4" id="KW-1133">Transmembrane helix</keyword>